<evidence type="ECO:0000259" key="6">
    <source>
        <dbReference type="PROSITE" id="PS51834"/>
    </source>
</evidence>
<evidence type="ECO:0000256" key="4">
    <source>
        <dbReference type="ARBA" id="ARBA00023006"/>
    </source>
</evidence>
<reference evidence="7 8" key="1">
    <citation type="submission" date="2018-08" db="EMBL/GenBank/DDBJ databases">
        <authorList>
            <person name="Laetsch R D."/>
            <person name="Stevens L."/>
            <person name="Kumar S."/>
            <person name="Blaxter L. M."/>
        </authorList>
    </citation>
    <scope>NUCLEOTIDE SEQUENCE [LARGE SCALE GENOMIC DNA]</scope>
</reference>
<dbReference type="GO" id="GO:0005737">
    <property type="term" value="C:cytoplasm"/>
    <property type="evidence" value="ECO:0007669"/>
    <property type="project" value="UniProtKB-SubCell"/>
</dbReference>
<dbReference type="PROSITE" id="PS51834">
    <property type="entry name" value="DENN_FLCN_SMCR8"/>
    <property type="match status" value="1"/>
</dbReference>
<keyword evidence="4" id="KW-0072">Autophagy</keyword>
<dbReference type="GO" id="GO:0032045">
    <property type="term" value="C:guanyl-nucleotide exchange factor complex"/>
    <property type="evidence" value="ECO:0007669"/>
    <property type="project" value="TreeGrafter"/>
</dbReference>
<dbReference type="AlphaFoldDB" id="A0A3P6TS51"/>
<organism evidence="7 8">
    <name type="scientific">Litomosoides sigmodontis</name>
    <name type="common">Filarial nematode worm</name>
    <dbReference type="NCBI Taxonomy" id="42156"/>
    <lineage>
        <taxon>Eukaryota</taxon>
        <taxon>Metazoa</taxon>
        <taxon>Ecdysozoa</taxon>
        <taxon>Nematoda</taxon>
        <taxon>Chromadorea</taxon>
        <taxon>Rhabditida</taxon>
        <taxon>Spirurina</taxon>
        <taxon>Spiruromorpha</taxon>
        <taxon>Filarioidea</taxon>
        <taxon>Onchocercidae</taxon>
        <taxon>Litomosoides</taxon>
    </lineage>
</organism>
<dbReference type="OrthoDB" id="2289278at2759"/>
<comment type="similarity">
    <text evidence="5">Belongs to the SMCR8 family.</text>
</comment>
<keyword evidence="2" id="KW-0963">Cytoplasm</keyword>
<evidence type="ECO:0000256" key="2">
    <source>
        <dbReference type="ARBA" id="ARBA00022490"/>
    </source>
</evidence>
<sequence length="498" mass="57090">MSAVDEAVVWGKRSADPWHRMTCCPEAVFTVIEFCQAQGPRPLYSYPSHIRLPHLDMDNVALWLMSSEVINGSSTIVYNQQMAIYACVHYSTLLDLHARAFQRPISLALLTPVKPTAVVFKEFIEASRDMFLPLLICNQTLFKSHLVRLVNLTKAVKHKEPENEDFLESISKSARIKIQSVSEQAKRMLQRFENHAVQKAMHNSLYCSGHESLSNDVKVLEQFIEDSTTSLQEMKFLTPCTYDGFIKALPKMYEKLSRAAHSRNTGTLFCAATPVLKLKDCNNHILDDDNASTTNLLDENDYTRNLTTVVEGLDKILFALLSGEKLVLWSVEERKCLGKDLLKKLNLLRVCMQKQDALWRTEQKNTEDCQLFGESVPRKITVNDSNDATLCVYDVEGRWLKCRNYKGKLLNFLSSKRSDSFPTDYALIQYIMAQITDLCSIVYLAKYTDPNKLREYLQVEEDDFKIIIHLLAEIDLKYGLIKEKLKKERNLGMIAFKI</sequence>
<gene>
    <name evidence="7" type="ORF">NLS_LOCUS7545</name>
</gene>
<keyword evidence="8" id="KW-1185">Reference proteome</keyword>
<name>A0A3P6TS51_LITSI</name>
<dbReference type="EMBL" id="UYRX01000796">
    <property type="protein sequence ID" value="VDK86289.1"/>
    <property type="molecule type" value="Genomic_DNA"/>
</dbReference>
<protein>
    <recommendedName>
        <fullName evidence="6">UDENN FLCN/SMCR8-type domain-containing protein</fullName>
    </recommendedName>
</protein>
<proteinExistence type="inferred from homology"/>
<keyword evidence="3" id="KW-0344">Guanine-nucleotide releasing factor</keyword>
<dbReference type="STRING" id="42156.A0A3P6TS51"/>
<dbReference type="GO" id="GO:0005085">
    <property type="term" value="F:guanyl-nucleotide exchange factor activity"/>
    <property type="evidence" value="ECO:0007669"/>
    <property type="project" value="UniProtKB-KW"/>
</dbReference>
<dbReference type="Proteomes" id="UP000277928">
    <property type="component" value="Unassembled WGS sequence"/>
</dbReference>
<accession>A0A3P6TS51</accession>
<comment type="subcellular location">
    <subcellularLocation>
        <location evidence="1">Cytoplasm</location>
    </subcellularLocation>
</comment>
<evidence type="ECO:0000256" key="1">
    <source>
        <dbReference type="ARBA" id="ARBA00004496"/>
    </source>
</evidence>
<dbReference type="PANTHER" id="PTHR31334">
    <property type="entry name" value="SMITH-MAGENIS SYNDROME REGION GENE 8 PROTEIN"/>
    <property type="match status" value="1"/>
</dbReference>
<evidence type="ECO:0000313" key="8">
    <source>
        <dbReference type="Proteomes" id="UP000277928"/>
    </source>
</evidence>
<evidence type="ECO:0000256" key="3">
    <source>
        <dbReference type="ARBA" id="ARBA00022658"/>
    </source>
</evidence>
<evidence type="ECO:0000313" key="7">
    <source>
        <dbReference type="EMBL" id="VDK86289.1"/>
    </source>
</evidence>
<dbReference type="OMA" id="AYLTNIC"/>
<feature type="domain" description="UDENN FLCN/SMCR8-type" evidence="6">
    <location>
        <begin position="18"/>
        <end position="475"/>
    </location>
</feature>
<dbReference type="PANTHER" id="PTHR31334:SF1">
    <property type="entry name" value="GUANINE NUCLEOTIDE EXCHANGE PROTEIN SMCR8"/>
    <property type="match status" value="1"/>
</dbReference>
<dbReference type="GO" id="GO:0006914">
    <property type="term" value="P:autophagy"/>
    <property type="evidence" value="ECO:0007669"/>
    <property type="project" value="UniProtKB-KW"/>
</dbReference>
<dbReference type="InterPro" id="IPR037521">
    <property type="entry name" value="FLCN/SMCR8_DENN"/>
</dbReference>
<evidence type="ECO:0000256" key="5">
    <source>
        <dbReference type="ARBA" id="ARBA00038137"/>
    </source>
</evidence>